<dbReference type="PANTHER" id="PTHR23028:SF134">
    <property type="entry name" value="PUTATIVE (AFU_ORTHOLOGUE AFUA_4G08520)-RELATED"/>
    <property type="match status" value="1"/>
</dbReference>
<dbReference type="GeneID" id="70136086"/>
<dbReference type="Pfam" id="PF01757">
    <property type="entry name" value="Acyl_transf_3"/>
    <property type="match status" value="1"/>
</dbReference>
<feature type="transmembrane region" description="Helical" evidence="2">
    <location>
        <begin position="129"/>
        <end position="151"/>
    </location>
</feature>
<keyword evidence="4" id="KW-0012">Acyltransferase</keyword>
<feature type="transmembrane region" description="Helical" evidence="2">
    <location>
        <begin position="171"/>
        <end position="190"/>
    </location>
</feature>
<evidence type="ECO:0000256" key="1">
    <source>
        <dbReference type="SAM" id="MobiDB-lite"/>
    </source>
</evidence>
<dbReference type="Proteomes" id="UP000758603">
    <property type="component" value="Unassembled WGS sequence"/>
</dbReference>
<comment type="caution">
    <text evidence="4">The sequence shown here is derived from an EMBL/GenBank/DDBJ whole genome shotgun (WGS) entry which is preliminary data.</text>
</comment>
<feature type="transmembrane region" description="Helical" evidence="2">
    <location>
        <begin position="470"/>
        <end position="491"/>
    </location>
</feature>
<keyword evidence="5" id="KW-1185">Reference proteome</keyword>
<evidence type="ECO:0000313" key="5">
    <source>
        <dbReference type="Proteomes" id="UP000758603"/>
    </source>
</evidence>
<keyword evidence="2" id="KW-0472">Membrane</keyword>
<evidence type="ECO:0000259" key="3">
    <source>
        <dbReference type="Pfam" id="PF01757"/>
    </source>
</evidence>
<reference evidence="4" key="1">
    <citation type="journal article" date="2021" name="Nat. Commun.">
        <title>Genetic determinants of endophytism in the Arabidopsis root mycobiome.</title>
        <authorList>
            <person name="Mesny F."/>
            <person name="Miyauchi S."/>
            <person name="Thiergart T."/>
            <person name="Pickel B."/>
            <person name="Atanasova L."/>
            <person name="Karlsson M."/>
            <person name="Huettel B."/>
            <person name="Barry K.W."/>
            <person name="Haridas S."/>
            <person name="Chen C."/>
            <person name="Bauer D."/>
            <person name="Andreopoulos W."/>
            <person name="Pangilinan J."/>
            <person name="LaButti K."/>
            <person name="Riley R."/>
            <person name="Lipzen A."/>
            <person name="Clum A."/>
            <person name="Drula E."/>
            <person name="Henrissat B."/>
            <person name="Kohler A."/>
            <person name="Grigoriev I.V."/>
            <person name="Martin F.M."/>
            <person name="Hacquard S."/>
        </authorList>
    </citation>
    <scope>NUCLEOTIDE SEQUENCE</scope>
    <source>
        <strain evidence="4">MPI-SDFR-AT-0073</strain>
    </source>
</reference>
<feature type="domain" description="Acyltransferase 3" evidence="3">
    <location>
        <begin position="120"/>
        <end position="521"/>
    </location>
</feature>
<feature type="transmembrane region" description="Helical" evidence="2">
    <location>
        <begin position="221"/>
        <end position="241"/>
    </location>
</feature>
<proteinExistence type="predicted"/>
<protein>
    <submittedName>
        <fullName evidence="4">Acyltransferase family-domain-containing protein</fullName>
    </submittedName>
</protein>
<name>A0A9P9A0F2_9PEZI</name>
<feature type="region of interest" description="Disordered" evidence="1">
    <location>
        <begin position="366"/>
        <end position="389"/>
    </location>
</feature>
<dbReference type="RefSeq" id="XP_045960315.1">
    <property type="nucleotide sequence ID" value="XM_046107195.1"/>
</dbReference>
<feature type="transmembrane region" description="Helical" evidence="2">
    <location>
        <begin position="299"/>
        <end position="317"/>
    </location>
</feature>
<dbReference type="EMBL" id="JAGPXC010000003">
    <property type="protein sequence ID" value="KAH6656050.1"/>
    <property type="molecule type" value="Genomic_DNA"/>
</dbReference>
<dbReference type="GO" id="GO:0016747">
    <property type="term" value="F:acyltransferase activity, transferring groups other than amino-acyl groups"/>
    <property type="evidence" value="ECO:0007669"/>
    <property type="project" value="InterPro"/>
</dbReference>
<dbReference type="OrthoDB" id="5819582at2759"/>
<gene>
    <name evidence="4" type="ORF">BKA67DRAFT_657942</name>
</gene>
<feature type="transmembrane region" description="Helical" evidence="2">
    <location>
        <begin position="433"/>
        <end position="449"/>
    </location>
</feature>
<dbReference type="InterPro" id="IPR002656">
    <property type="entry name" value="Acyl_transf_3_dom"/>
</dbReference>
<evidence type="ECO:0000313" key="4">
    <source>
        <dbReference type="EMBL" id="KAH6656050.1"/>
    </source>
</evidence>
<evidence type="ECO:0000256" key="2">
    <source>
        <dbReference type="SAM" id="Phobius"/>
    </source>
</evidence>
<sequence length="548" mass="62382">MNSRFGSNKMKAESSSDGDDCLLLNSSSDSESFRSLTNDDGSSYMEHLSNSADWQHGTSVTTSNACAMLLFLVQGLGHWGVCSLKALSHGFTHWLGTLRPPAVVLKGVEGSGRRDGSQPIHYLDGIRGIACFIVFNFHFLYPYTLTIFKGFGAPTSDGYHHYVHQLPYVSLLYRGRAMVMLFFALSGYVLSYRCLSQMRKQAWEDSQKSLSSLTLRRFTRLYVPPTISMSIVMVATFYGAFEPGRRFQSSDWRTGYQEHHPVQKATFSAQFQDFARMWWDWINLWNWNSYYSNYDPHTWTIPLELRSSMVLFILLVARTKLRFLYGFSLMLVSAVYCLMSVRWDVAIFLGGALVAELHIASPTKRPNLPSRSSGIITPSAPASHKRTPSTVGPRLGLLISLYMLAYPDEAGEKTPGYEVLASWTPSIYRDNRIFWNVVACVILMWCVGRDRLQSRFFETDIAQYLGKVSYAFYLTHGPLLHSIGFTIQPMIWELFGHESLYQWVFGLFIGWLIMLTLSLMVAHIFWRCVDMPLVTLTKRIEKAISVSS</sequence>
<keyword evidence="2" id="KW-0812">Transmembrane</keyword>
<dbReference type="AlphaFoldDB" id="A0A9P9A0F2"/>
<feature type="region of interest" description="Disordered" evidence="1">
    <location>
        <begin position="1"/>
        <end position="20"/>
    </location>
</feature>
<organism evidence="4 5">
    <name type="scientific">Truncatella angustata</name>
    <dbReference type="NCBI Taxonomy" id="152316"/>
    <lineage>
        <taxon>Eukaryota</taxon>
        <taxon>Fungi</taxon>
        <taxon>Dikarya</taxon>
        <taxon>Ascomycota</taxon>
        <taxon>Pezizomycotina</taxon>
        <taxon>Sordariomycetes</taxon>
        <taxon>Xylariomycetidae</taxon>
        <taxon>Amphisphaeriales</taxon>
        <taxon>Sporocadaceae</taxon>
        <taxon>Truncatella</taxon>
    </lineage>
</organism>
<accession>A0A9P9A0F2</accession>
<feature type="transmembrane region" description="Helical" evidence="2">
    <location>
        <begin position="324"/>
        <end position="343"/>
    </location>
</feature>
<keyword evidence="2" id="KW-1133">Transmembrane helix</keyword>
<dbReference type="InterPro" id="IPR050879">
    <property type="entry name" value="Acyltransferase_3"/>
</dbReference>
<dbReference type="PANTHER" id="PTHR23028">
    <property type="entry name" value="ACETYLTRANSFERASE"/>
    <property type="match status" value="1"/>
</dbReference>
<feature type="transmembrane region" description="Helical" evidence="2">
    <location>
        <begin position="503"/>
        <end position="526"/>
    </location>
</feature>
<keyword evidence="4" id="KW-0808">Transferase</keyword>